<evidence type="ECO:0000313" key="2">
    <source>
        <dbReference type="EMBL" id="CAB3361121.1"/>
    </source>
</evidence>
<reference evidence="2 3" key="1">
    <citation type="submission" date="2020-04" db="EMBL/GenBank/DDBJ databases">
        <authorList>
            <person name="Alioto T."/>
            <person name="Alioto T."/>
            <person name="Gomez Garrido J."/>
        </authorList>
    </citation>
    <scope>NUCLEOTIDE SEQUENCE [LARGE SCALE GENOMIC DNA]</scope>
</reference>
<evidence type="ECO:0000256" key="1">
    <source>
        <dbReference type="SAM" id="MobiDB-lite"/>
    </source>
</evidence>
<feature type="region of interest" description="Disordered" evidence="1">
    <location>
        <begin position="29"/>
        <end position="71"/>
    </location>
</feature>
<dbReference type="AlphaFoldDB" id="A0A8S1BZP1"/>
<name>A0A8S1BZP1_9INSE</name>
<protein>
    <recommendedName>
        <fullName evidence="4">DUF4806 domain-containing protein</fullName>
    </recommendedName>
</protein>
<accession>A0A8S1BZP1</accession>
<sequence>MNMHRFKGSQINVIRKIDDFEKEAKPIVGTTEDELGPRFKRPSVSLQDHSTFDSKTKRLRSKEPTGKNDSIISDVGSVEGIATRRASTKPHDAMEVNPVREVPKIQQQVHIANESLINANEKSFKKLSERVKFVGAQLDVLIKGQAEINIQLKQLNSKCDEILSFVSKKIDAPGFITVNELEKIGIILPLKSLNELNSLSQKLNSSNTLEVEDKLNEYVYSRLSGNNVRRVATSALRECLSLKLMSQLVLRHVKKTSTTTVAGKKKSVFSSFKLYNLIRDCILKYCRKRSITATVATIDTALSYRLAKSGVDAKEEAGQGEVEKAAEHQKANQNPAVYVADETAASASQRGWDGWDSDSSPPTPNLFDTSTEED</sequence>
<proteinExistence type="predicted"/>
<organism evidence="2 3">
    <name type="scientific">Cloeon dipterum</name>
    <dbReference type="NCBI Taxonomy" id="197152"/>
    <lineage>
        <taxon>Eukaryota</taxon>
        <taxon>Metazoa</taxon>
        <taxon>Ecdysozoa</taxon>
        <taxon>Arthropoda</taxon>
        <taxon>Hexapoda</taxon>
        <taxon>Insecta</taxon>
        <taxon>Pterygota</taxon>
        <taxon>Palaeoptera</taxon>
        <taxon>Ephemeroptera</taxon>
        <taxon>Pisciforma</taxon>
        <taxon>Baetidae</taxon>
        <taxon>Cloeon</taxon>
    </lineage>
</organism>
<feature type="compositionally biased region" description="Basic and acidic residues" evidence="1">
    <location>
        <begin position="50"/>
        <end position="66"/>
    </location>
</feature>
<gene>
    <name evidence="2" type="ORF">CLODIP_2_CD11495</name>
</gene>
<evidence type="ECO:0000313" key="3">
    <source>
        <dbReference type="Proteomes" id="UP000494165"/>
    </source>
</evidence>
<dbReference type="EMBL" id="CADEPI010000005">
    <property type="protein sequence ID" value="CAB3361121.1"/>
    <property type="molecule type" value="Genomic_DNA"/>
</dbReference>
<feature type="region of interest" description="Disordered" evidence="1">
    <location>
        <begin position="317"/>
        <end position="374"/>
    </location>
</feature>
<dbReference type="Proteomes" id="UP000494165">
    <property type="component" value="Unassembled WGS sequence"/>
</dbReference>
<comment type="caution">
    <text evidence="2">The sequence shown here is derived from an EMBL/GenBank/DDBJ whole genome shotgun (WGS) entry which is preliminary data.</text>
</comment>
<evidence type="ECO:0008006" key="4">
    <source>
        <dbReference type="Google" id="ProtNLM"/>
    </source>
</evidence>
<keyword evidence="3" id="KW-1185">Reference proteome</keyword>
<feature type="compositionally biased region" description="Basic and acidic residues" evidence="1">
    <location>
        <begin position="317"/>
        <end position="330"/>
    </location>
</feature>